<evidence type="ECO:0000313" key="3">
    <source>
        <dbReference type="Proteomes" id="UP000288805"/>
    </source>
</evidence>
<protein>
    <recommendedName>
        <fullName evidence="4">Retrotransposon Copia-like N-terminal domain-containing protein</fullName>
    </recommendedName>
</protein>
<comment type="caution">
    <text evidence="2">The sequence shown here is derived from an EMBL/GenBank/DDBJ whole genome shotgun (WGS) entry which is preliminary data.</text>
</comment>
<organism evidence="2 3">
    <name type="scientific">Vitis vinifera</name>
    <name type="common">Grape</name>
    <dbReference type="NCBI Taxonomy" id="29760"/>
    <lineage>
        <taxon>Eukaryota</taxon>
        <taxon>Viridiplantae</taxon>
        <taxon>Streptophyta</taxon>
        <taxon>Embryophyta</taxon>
        <taxon>Tracheophyta</taxon>
        <taxon>Spermatophyta</taxon>
        <taxon>Magnoliopsida</taxon>
        <taxon>eudicotyledons</taxon>
        <taxon>Gunneridae</taxon>
        <taxon>Pentapetalae</taxon>
        <taxon>rosids</taxon>
        <taxon>Vitales</taxon>
        <taxon>Vitaceae</taxon>
        <taxon>Viteae</taxon>
        <taxon>Vitis</taxon>
    </lineage>
</organism>
<dbReference type="Proteomes" id="UP000288805">
    <property type="component" value="Unassembled WGS sequence"/>
</dbReference>
<name>A0A438FGW0_VITVI</name>
<proteinExistence type="predicted"/>
<feature type="region of interest" description="Disordered" evidence="1">
    <location>
        <begin position="174"/>
        <end position="210"/>
    </location>
</feature>
<sequence>MAAQRGNNHESSQSATHERVSVIHSSMGPVGAFDNSPLHLTIEKFNDKNYREWAQAINLVIDGKGNHWQDLHVPPDGKGCVGCDMETYSGAKNASQIFEIKTRLWQMKQEDREVTEYYTEMLARLNCELDDVRSRVLSRRSLPSIREVFSEVQQEESRRRVMLDLLFGPEASALLTHGPHGPHATAGCGPHVAGSSGPSPRQSKRAYCEH</sequence>
<gene>
    <name evidence="2" type="ORF">CK203_095616</name>
</gene>
<dbReference type="AlphaFoldDB" id="A0A438FGW0"/>
<accession>A0A438FGW0</accession>
<evidence type="ECO:0008006" key="4">
    <source>
        <dbReference type="Google" id="ProtNLM"/>
    </source>
</evidence>
<reference evidence="2 3" key="1">
    <citation type="journal article" date="2018" name="PLoS Genet.">
        <title>Population sequencing reveals clonal diversity and ancestral inbreeding in the grapevine cultivar Chardonnay.</title>
        <authorList>
            <person name="Roach M.J."/>
            <person name="Johnson D.L."/>
            <person name="Bohlmann J."/>
            <person name="van Vuuren H.J."/>
            <person name="Jones S.J."/>
            <person name="Pretorius I.S."/>
            <person name="Schmidt S.A."/>
            <person name="Borneman A.R."/>
        </authorList>
    </citation>
    <scope>NUCLEOTIDE SEQUENCE [LARGE SCALE GENOMIC DNA]</scope>
    <source>
        <strain evidence="3">cv. Chardonnay</strain>
        <tissue evidence="2">Leaf</tissue>
    </source>
</reference>
<evidence type="ECO:0000313" key="2">
    <source>
        <dbReference type="EMBL" id="RVW59207.1"/>
    </source>
</evidence>
<evidence type="ECO:0000256" key="1">
    <source>
        <dbReference type="SAM" id="MobiDB-lite"/>
    </source>
</evidence>
<dbReference type="EMBL" id="QGNW01000903">
    <property type="protein sequence ID" value="RVW59207.1"/>
    <property type="molecule type" value="Genomic_DNA"/>
</dbReference>